<dbReference type="OrthoDB" id="6427993at2759"/>
<evidence type="ECO:0000313" key="2">
    <source>
        <dbReference type="EMBL" id="CAB4007670.1"/>
    </source>
</evidence>
<gene>
    <name evidence="2" type="ORF">PACLA_8A016821</name>
</gene>
<reference evidence="2" key="1">
    <citation type="submission" date="2020-04" db="EMBL/GenBank/DDBJ databases">
        <authorList>
            <person name="Alioto T."/>
            <person name="Alioto T."/>
            <person name="Gomez Garrido J."/>
        </authorList>
    </citation>
    <scope>NUCLEOTIDE SEQUENCE</scope>
    <source>
        <strain evidence="2">A484AB</strain>
    </source>
</reference>
<sequence length="107" mass="12245">NGICNAINWLWIVSNESFCWTMNMPPPVGTKPYNDHTKAILRAVKDVAEKTTKDAAEEIFNSKSRNIEEIVKTGVSCDGTWQIEEGFLLLAWMCHCNFNGNWEDFRC</sequence>
<dbReference type="Pfam" id="PF20700">
    <property type="entry name" value="Mutator"/>
    <property type="match status" value="1"/>
</dbReference>
<feature type="non-terminal residue" evidence="2">
    <location>
        <position position="1"/>
    </location>
</feature>
<feature type="domain" description="Mutator-like transposase" evidence="1">
    <location>
        <begin position="17"/>
        <end position="82"/>
    </location>
</feature>
<accession>A0A7D9EI04</accession>
<evidence type="ECO:0000313" key="3">
    <source>
        <dbReference type="Proteomes" id="UP001152795"/>
    </source>
</evidence>
<keyword evidence="3" id="KW-1185">Reference proteome</keyword>
<name>A0A7D9EI04_PARCT</name>
<comment type="caution">
    <text evidence="2">The sequence shown here is derived from an EMBL/GenBank/DDBJ whole genome shotgun (WGS) entry which is preliminary data.</text>
</comment>
<dbReference type="Proteomes" id="UP001152795">
    <property type="component" value="Unassembled WGS sequence"/>
</dbReference>
<protein>
    <recommendedName>
        <fullName evidence="1">Mutator-like transposase domain-containing protein</fullName>
    </recommendedName>
</protein>
<dbReference type="InterPro" id="IPR049012">
    <property type="entry name" value="Mutator_transp_dom"/>
</dbReference>
<evidence type="ECO:0000259" key="1">
    <source>
        <dbReference type="Pfam" id="PF20700"/>
    </source>
</evidence>
<organism evidence="2 3">
    <name type="scientific">Paramuricea clavata</name>
    <name type="common">Red gorgonian</name>
    <name type="synonym">Violescent sea-whip</name>
    <dbReference type="NCBI Taxonomy" id="317549"/>
    <lineage>
        <taxon>Eukaryota</taxon>
        <taxon>Metazoa</taxon>
        <taxon>Cnidaria</taxon>
        <taxon>Anthozoa</taxon>
        <taxon>Octocorallia</taxon>
        <taxon>Malacalcyonacea</taxon>
        <taxon>Plexauridae</taxon>
        <taxon>Paramuricea</taxon>
    </lineage>
</organism>
<dbReference type="EMBL" id="CACRXK020005872">
    <property type="protein sequence ID" value="CAB4007670.1"/>
    <property type="molecule type" value="Genomic_DNA"/>
</dbReference>
<proteinExistence type="predicted"/>
<dbReference type="AlphaFoldDB" id="A0A7D9EI04"/>